<name>A0A1I0DMR7_9RHOB</name>
<dbReference type="STRING" id="364199.SAMN04489858_104219"/>
<feature type="transmembrane region" description="Helical" evidence="1">
    <location>
        <begin position="72"/>
        <end position="93"/>
    </location>
</feature>
<dbReference type="Proteomes" id="UP000199180">
    <property type="component" value="Unassembled WGS sequence"/>
</dbReference>
<dbReference type="EMBL" id="FOHO01000004">
    <property type="protein sequence ID" value="SET33803.1"/>
    <property type="molecule type" value="Genomic_DNA"/>
</dbReference>
<dbReference type="InterPro" id="IPR041916">
    <property type="entry name" value="Anti_sigma_zinc_sf"/>
</dbReference>
<dbReference type="Gene3D" id="1.10.10.1320">
    <property type="entry name" value="Anti-sigma factor, zinc-finger domain"/>
    <property type="match status" value="1"/>
</dbReference>
<keyword evidence="1" id="KW-0812">Transmembrane</keyword>
<dbReference type="AlphaFoldDB" id="A0A1I0DMR7"/>
<evidence type="ECO:0000313" key="3">
    <source>
        <dbReference type="Proteomes" id="UP000199180"/>
    </source>
</evidence>
<gene>
    <name evidence="2" type="ORF">SAMN04489858_104219</name>
</gene>
<evidence type="ECO:0000313" key="2">
    <source>
        <dbReference type="EMBL" id="SET33803.1"/>
    </source>
</evidence>
<protein>
    <recommendedName>
        <fullName evidence="4">Transmembrane transcriptional regulator (Anti-sigma factor RsiW)</fullName>
    </recommendedName>
</protein>
<evidence type="ECO:0008006" key="4">
    <source>
        <dbReference type="Google" id="ProtNLM"/>
    </source>
</evidence>
<sequence>MTILTDHDWQALNAYHDDEMSASERRLFEHRLRAEPALAAELRELQALSGRLRTLRPATATATVSMNRPRRAMIRTGLTALAASAALAVFLGLGSGTAPSAASIHAQFIAASQPASGTTPIAAPGQVDSDFPELGVAGLVHVASYNKNGIKAAHYAGPNGCRITLLMSEYPLTAPRGAVTRVAEWDADGRRFMALSEGMDQRRFALIARYLQDRTTGRRDMAADLPRDFLQSRSCA</sequence>
<keyword evidence="3" id="KW-1185">Reference proteome</keyword>
<evidence type="ECO:0000256" key="1">
    <source>
        <dbReference type="SAM" id="Phobius"/>
    </source>
</evidence>
<organism evidence="2 3">
    <name type="scientific">Paracoccus homiensis</name>
    <dbReference type="NCBI Taxonomy" id="364199"/>
    <lineage>
        <taxon>Bacteria</taxon>
        <taxon>Pseudomonadati</taxon>
        <taxon>Pseudomonadota</taxon>
        <taxon>Alphaproteobacteria</taxon>
        <taxon>Rhodobacterales</taxon>
        <taxon>Paracoccaceae</taxon>
        <taxon>Paracoccus</taxon>
    </lineage>
</organism>
<keyword evidence="1" id="KW-0472">Membrane</keyword>
<accession>A0A1I0DMR7</accession>
<dbReference type="OrthoDB" id="8031034at2"/>
<reference evidence="2 3" key="1">
    <citation type="submission" date="2016-10" db="EMBL/GenBank/DDBJ databases">
        <authorList>
            <person name="de Groot N.N."/>
        </authorList>
    </citation>
    <scope>NUCLEOTIDE SEQUENCE [LARGE SCALE GENOMIC DNA]</scope>
    <source>
        <strain evidence="2 3">DSM 17862</strain>
    </source>
</reference>
<keyword evidence="1" id="KW-1133">Transmembrane helix</keyword>
<proteinExistence type="predicted"/>
<dbReference type="RefSeq" id="WP_090733853.1">
    <property type="nucleotide sequence ID" value="NZ_FOHO01000004.1"/>
</dbReference>